<accession>A0A3M2RHY3</accession>
<sequence>MADQGPEFTRPGFFPEPFIDPEPVKSPSEDASEGEKSPDVLPETSADLPVVTNPLAREPIRPEAMCKRTTSNIPADWEMGGSLATASDLVGNMYFEQLTPPEVLHPWPVILIHGDFHTGQV</sequence>
<dbReference type="Proteomes" id="UP000277212">
    <property type="component" value="Unassembled WGS sequence"/>
</dbReference>
<dbReference type="AlphaFoldDB" id="A0A3M2RHY3"/>
<dbReference type="Gene3D" id="3.40.50.1820">
    <property type="entry name" value="alpha/beta hydrolase"/>
    <property type="match status" value="1"/>
</dbReference>
<dbReference type="OrthoDB" id="9978720at2759"/>
<name>A0A3M2RHY3_9HYPO</name>
<gene>
    <name evidence="2" type="ORF">CDV36_014392</name>
</gene>
<dbReference type="InterPro" id="IPR029058">
    <property type="entry name" value="AB_hydrolase_fold"/>
</dbReference>
<feature type="region of interest" description="Disordered" evidence="1">
    <location>
        <begin position="1"/>
        <end position="61"/>
    </location>
</feature>
<dbReference type="EMBL" id="NKUJ01000453">
    <property type="protein sequence ID" value="RMJ04933.1"/>
    <property type="molecule type" value="Genomic_DNA"/>
</dbReference>
<dbReference type="STRING" id="2010991.A0A3M2RHY3"/>
<evidence type="ECO:0000313" key="3">
    <source>
        <dbReference type="Proteomes" id="UP000277212"/>
    </source>
</evidence>
<proteinExistence type="predicted"/>
<evidence type="ECO:0000256" key="1">
    <source>
        <dbReference type="SAM" id="MobiDB-lite"/>
    </source>
</evidence>
<keyword evidence="3" id="KW-1185">Reference proteome</keyword>
<organism evidence="2 3">
    <name type="scientific">Fusarium kuroshium</name>
    <dbReference type="NCBI Taxonomy" id="2010991"/>
    <lineage>
        <taxon>Eukaryota</taxon>
        <taxon>Fungi</taxon>
        <taxon>Dikarya</taxon>
        <taxon>Ascomycota</taxon>
        <taxon>Pezizomycotina</taxon>
        <taxon>Sordariomycetes</taxon>
        <taxon>Hypocreomycetidae</taxon>
        <taxon>Hypocreales</taxon>
        <taxon>Nectriaceae</taxon>
        <taxon>Fusarium</taxon>
        <taxon>Fusarium solani species complex</taxon>
    </lineage>
</organism>
<reference evidence="2 3" key="1">
    <citation type="submission" date="2017-06" db="EMBL/GenBank/DDBJ databases">
        <title>Comparative genomic analysis of Ambrosia Fusariam Clade fungi.</title>
        <authorList>
            <person name="Stajich J.E."/>
            <person name="Carrillo J."/>
            <person name="Kijimoto T."/>
            <person name="Eskalen A."/>
            <person name="O'Donnell K."/>
            <person name="Kasson M."/>
        </authorList>
    </citation>
    <scope>NUCLEOTIDE SEQUENCE [LARGE SCALE GENOMIC DNA]</scope>
    <source>
        <strain evidence="2">UCR3666</strain>
    </source>
</reference>
<protein>
    <submittedName>
        <fullName evidence="2">Uncharacterized protein</fullName>
    </submittedName>
</protein>
<evidence type="ECO:0000313" key="2">
    <source>
        <dbReference type="EMBL" id="RMJ04933.1"/>
    </source>
</evidence>
<comment type="caution">
    <text evidence="2">The sequence shown here is derived from an EMBL/GenBank/DDBJ whole genome shotgun (WGS) entry which is preliminary data.</text>
</comment>